<dbReference type="Pfam" id="PF05970">
    <property type="entry name" value="PIF1"/>
    <property type="match status" value="1"/>
</dbReference>
<comment type="similarity">
    <text evidence="1">Belongs to the helicase family.</text>
</comment>
<proteinExistence type="inferred from homology"/>
<evidence type="ECO:0000259" key="2">
    <source>
        <dbReference type="Pfam" id="PF05970"/>
    </source>
</evidence>
<dbReference type="AlphaFoldDB" id="A0A3P7N737"/>
<dbReference type="Proteomes" id="UP000281553">
    <property type="component" value="Unassembled WGS sequence"/>
</dbReference>
<keyword evidence="1" id="KW-0547">Nucleotide-binding</keyword>
<dbReference type="GO" id="GO:0006310">
    <property type="term" value="P:DNA recombination"/>
    <property type="evidence" value="ECO:0007669"/>
    <property type="project" value="UniProtKB-KW"/>
</dbReference>
<dbReference type="InterPro" id="IPR010285">
    <property type="entry name" value="DNA_helicase_pif1-like_DEAD"/>
</dbReference>
<dbReference type="OrthoDB" id="8063321at2759"/>
<dbReference type="GO" id="GO:0005524">
    <property type="term" value="F:ATP binding"/>
    <property type="evidence" value="ECO:0007669"/>
    <property type="project" value="UniProtKB-KW"/>
</dbReference>
<keyword evidence="1" id="KW-0227">DNA damage</keyword>
<dbReference type="GO" id="GO:0016887">
    <property type="term" value="F:ATP hydrolysis activity"/>
    <property type="evidence" value="ECO:0007669"/>
    <property type="project" value="RHEA"/>
</dbReference>
<dbReference type="GO" id="GO:0006281">
    <property type="term" value="P:DNA repair"/>
    <property type="evidence" value="ECO:0007669"/>
    <property type="project" value="UniProtKB-KW"/>
</dbReference>
<keyword evidence="1" id="KW-0233">DNA recombination</keyword>
<dbReference type="PANTHER" id="PTHR10492">
    <property type="match status" value="1"/>
</dbReference>
<feature type="domain" description="DNA helicase Pif1-like DEAD-box helicase" evidence="2">
    <location>
        <begin position="89"/>
        <end position="179"/>
    </location>
</feature>
<organism evidence="3 4">
    <name type="scientific">Dibothriocephalus latus</name>
    <name type="common">Fish tapeworm</name>
    <name type="synonym">Diphyllobothrium latum</name>
    <dbReference type="NCBI Taxonomy" id="60516"/>
    <lineage>
        <taxon>Eukaryota</taxon>
        <taxon>Metazoa</taxon>
        <taxon>Spiralia</taxon>
        <taxon>Lophotrochozoa</taxon>
        <taxon>Platyhelminthes</taxon>
        <taxon>Cestoda</taxon>
        <taxon>Eucestoda</taxon>
        <taxon>Diphyllobothriidea</taxon>
        <taxon>Diphyllobothriidae</taxon>
        <taxon>Dibothriocephalus</taxon>
    </lineage>
</organism>
<dbReference type="GO" id="GO:0000723">
    <property type="term" value="P:telomere maintenance"/>
    <property type="evidence" value="ECO:0007669"/>
    <property type="project" value="InterPro"/>
</dbReference>
<evidence type="ECO:0000313" key="3">
    <source>
        <dbReference type="EMBL" id="VDN38384.1"/>
    </source>
</evidence>
<keyword evidence="1" id="KW-0347">Helicase</keyword>
<dbReference type="GO" id="GO:0043139">
    <property type="term" value="F:5'-3' DNA helicase activity"/>
    <property type="evidence" value="ECO:0007669"/>
    <property type="project" value="UniProtKB-EC"/>
</dbReference>
<keyword evidence="1" id="KW-0067">ATP-binding</keyword>
<keyword evidence="1" id="KW-0234">DNA repair</keyword>
<comment type="cofactor">
    <cofactor evidence="1">
        <name>Mg(2+)</name>
        <dbReference type="ChEBI" id="CHEBI:18420"/>
    </cofactor>
</comment>
<evidence type="ECO:0000313" key="4">
    <source>
        <dbReference type="Proteomes" id="UP000281553"/>
    </source>
</evidence>
<gene>
    <name evidence="3" type="ORF">DILT_LOCUS17590</name>
</gene>
<name>A0A3P7N737_DIBLA</name>
<dbReference type="EC" id="5.6.2.3" evidence="1"/>
<dbReference type="InterPro" id="IPR027417">
    <property type="entry name" value="P-loop_NTPase"/>
</dbReference>
<evidence type="ECO:0000256" key="1">
    <source>
        <dbReference type="RuleBase" id="RU363044"/>
    </source>
</evidence>
<comment type="catalytic activity">
    <reaction evidence="1">
        <text>ATP + H2O = ADP + phosphate + H(+)</text>
        <dbReference type="Rhea" id="RHEA:13065"/>
        <dbReference type="ChEBI" id="CHEBI:15377"/>
        <dbReference type="ChEBI" id="CHEBI:15378"/>
        <dbReference type="ChEBI" id="CHEBI:30616"/>
        <dbReference type="ChEBI" id="CHEBI:43474"/>
        <dbReference type="ChEBI" id="CHEBI:456216"/>
        <dbReference type="EC" id="5.6.2.3"/>
    </reaction>
</comment>
<keyword evidence="1" id="KW-0378">Hydrolase</keyword>
<dbReference type="PANTHER" id="PTHR10492:SF57">
    <property type="entry name" value="ATP-DEPENDENT DNA HELICASE"/>
    <property type="match status" value="1"/>
</dbReference>
<dbReference type="Gene3D" id="3.40.50.300">
    <property type="entry name" value="P-loop containing nucleotide triphosphate hydrolases"/>
    <property type="match status" value="1"/>
</dbReference>
<sequence length="184" mass="20245">MSEDYRLQLHLQNGDAHIEFNSAIFNMGLISIENMLVGMRGEQLHKCGFPLLYRSVGNQLPTKQQRELCNNVTQLAAYVALNKPRSLVDQMNAFNTILDSVYGHNNGDHVFFLDAPGVTGKTLVLKLLLAELRKDGKIILAFASAGTAATFLPGGLNAHSTFKLPLRLADDGTSTCQISSFQFF</sequence>
<protein>
    <recommendedName>
        <fullName evidence="1">ATP-dependent DNA helicase</fullName>
        <ecNumber evidence="1">5.6.2.3</ecNumber>
    </recommendedName>
</protein>
<reference evidence="3 4" key="1">
    <citation type="submission" date="2018-11" db="EMBL/GenBank/DDBJ databases">
        <authorList>
            <consortium name="Pathogen Informatics"/>
        </authorList>
    </citation>
    <scope>NUCLEOTIDE SEQUENCE [LARGE SCALE GENOMIC DNA]</scope>
</reference>
<dbReference type="EMBL" id="UYRU01092980">
    <property type="protein sequence ID" value="VDN38384.1"/>
    <property type="molecule type" value="Genomic_DNA"/>
</dbReference>
<accession>A0A3P7N737</accession>
<keyword evidence="4" id="KW-1185">Reference proteome</keyword>